<dbReference type="InterPro" id="IPR016130">
    <property type="entry name" value="Tyr_Pase_AS"/>
</dbReference>
<feature type="active site" description="Phosphocysteine intermediate" evidence="7">
    <location>
        <position position="152"/>
    </location>
</feature>
<dbReference type="InterPro" id="IPR020405">
    <property type="entry name" value="Atypical_DUSP_subfamA"/>
</dbReference>
<dbReference type="GO" id="GO:0004722">
    <property type="term" value="F:protein serine/threonine phosphatase activity"/>
    <property type="evidence" value="ECO:0007669"/>
    <property type="project" value="UniProtKB-EC"/>
</dbReference>
<comment type="catalytic activity">
    <reaction evidence="5">
        <text>O-phospho-L-seryl-[protein] + H2O = L-seryl-[protein] + phosphate</text>
        <dbReference type="Rhea" id="RHEA:20629"/>
        <dbReference type="Rhea" id="RHEA-COMP:9863"/>
        <dbReference type="Rhea" id="RHEA-COMP:11604"/>
        <dbReference type="ChEBI" id="CHEBI:15377"/>
        <dbReference type="ChEBI" id="CHEBI:29999"/>
        <dbReference type="ChEBI" id="CHEBI:43474"/>
        <dbReference type="ChEBI" id="CHEBI:83421"/>
        <dbReference type="EC" id="3.1.3.16"/>
    </reaction>
</comment>
<evidence type="ECO:0000256" key="3">
    <source>
        <dbReference type="ARBA" id="ARBA00022801"/>
    </source>
</evidence>
<dbReference type="PROSITE" id="PS00383">
    <property type="entry name" value="TYR_PHOSPHATASE_1"/>
    <property type="match status" value="1"/>
</dbReference>
<dbReference type="Pfam" id="PF00782">
    <property type="entry name" value="DSPc"/>
    <property type="match status" value="1"/>
</dbReference>
<dbReference type="GO" id="GO:0008138">
    <property type="term" value="F:protein tyrosine/serine/threonine phosphatase activity"/>
    <property type="evidence" value="ECO:0007669"/>
    <property type="project" value="InterPro"/>
</dbReference>
<evidence type="ECO:0000256" key="1">
    <source>
        <dbReference type="ARBA" id="ARBA00008601"/>
    </source>
</evidence>
<evidence type="ECO:0000256" key="2">
    <source>
        <dbReference type="ARBA" id="ARBA00013081"/>
    </source>
</evidence>
<accession>A0A816BJA3</accession>
<comment type="catalytic activity">
    <reaction evidence="6">
        <text>O-phospho-L-threonyl-[protein] + H2O = L-threonyl-[protein] + phosphate</text>
        <dbReference type="Rhea" id="RHEA:47004"/>
        <dbReference type="Rhea" id="RHEA-COMP:11060"/>
        <dbReference type="Rhea" id="RHEA-COMP:11605"/>
        <dbReference type="ChEBI" id="CHEBI:15377"/>
        <dbReference type="ChEBI" id="CHEBI:30013"/>
        <dbReference type="ChEBI" id="CHEBI:43474"/>
        <dbReference type="ChEBI" id="CHEBI:61977"/>
        <dbReference type="EC" id="3.1.3.16"/>
    </reaction>
</comment>
<comment type="similarity">
    <text evidence="1">Belongs to the protein-tyrosine phosphatase family. Non-receptor class dual specificity subfamily.</text>
</comment>
<keyword evidence="11" id="KW-1185">Reference proteome</keyword>
<comment type="caution">
    <text evidence="10">The sequence shown here is derived from an EMBL/GenBank/DDBJ whole genome shotgun (WGS) entry which is preliminary data.</text>
</comment>
<sequence length="241" mass="27814">MDDDDDVETHISKIRQILIHTKAVPAKSKTIVELFRRFFMPNASQEELQDADCEQGGYHEIVPRLFLGDCKLAMEPEKLKKRGFTHILNAAEGRKFGQINTCATFYEDVGIKYLGFAIIDNPSYKIGMHFDETIQFLEEALKDKKNRVYVHCQQGISRSATLIVAYLLHAYENMSLLDAFQLVATRRRIWPNDGFCRHLLRLEKEKRKPNENEESPTIENALQQCTIDEEKINHVAISTEP</sequence>
<dbReference type="GO" id="GO:0043409">
    <property type="term" value="P:negative regulation of MAPK cascade"/>
    <property type="evidence" value="ECO:0007669"/>
    <property type="project" value="TreeGrafter"/>
</dbReference>
<evidence type="ECO:0000256" key="5">
    <source>
        <dbReference type="ARBA" id="ARBA00047761"/>
    </source>
</evidence>
<evidence type="ECO:0000256" key="6">
    <source>
        <dbReference type="ARBA" id="ARBA00048336"/>
    </source>
</evidence>
<name>A0A816BJA3_ADIRI</name>
<keyword evidence="3" id="KW-0378">Hydrolase</keyword>
<gene>
    <name evidence="10" type="ORF">XAT740_LOCUS48580</name>
</gene>
<dbReference type="GO" id="GO:0033549">
    <property type="term" value="F:MAP kinase phosphatase activity"/>
    <property type="evidence" value="ECO:0007669"/>
    <property type="project" value="TreeGrafter"/>
</dbReference>
<dbReference type="PANTHER" id="PTHR45682:SF1">
    <property type="entry name" value="DUAL SPECIFICITY PROTEIN PHOSPHATASE 3"/>
    <property type="match status" value="1"/>
</dbReference>
<organism evidence="10 11">
    <name type="scientific">Adineta ricciae</name>
    <name type="common">Rotifer</name>
    <dbReference type="NCBI Taxonomy" id="249248"/>
    <lineage>
        <taxon>Eukaryota</taxon>
        <taxon>Metazoa</taxon>
        <taxon>Spiralia</taxon>
        <taxon>Gnathifera</taxon>
        <taxon>Rotifera</taxon>
        <taxon>Eurotatoria</taxon>
        <taxon>Bdelloidea</taxon>
        <taxon>Adinetida</taxon>
        <taxon>Adinetidae</taxon>
        <taxon>Adineta</taxon>
    </lineage>
</organism>
<reference evidence="10" key="1">
    <citation type="submission" date="2021-02" db="EMBL/GenBank/DDBJ databases">
        <authorList>
            <person name="Nowell W R."/>
        </authorList>
    </citation>
    <scope>NUCLEOTIDE SEQUENCE</scope>
</reference>
<dbReference type="PROSITE" id="PS50054">
    <property type="entry name" value="TYR_PHOSPHATASE_DUAL"/>
    <property type="match status" value="1"/>
</dbReference>
<dbReference type="SUPFAM" id="SSF52799">
    <property type="entry name" value="(Phosphotyrosine protein) phosphatases II"/>
    <property type="match status" value="1"/>
</dbReference>
<evidence type="ECO:0000259" key="8">
    <source>
        <dbReference type="PROSITE" id="PS50054"/>
    </source>
</evidence>
<feature type="domain" description="Tyrosine-protein phosphatase" evidence="8">
    <location>
        <begin position="57"/>
        <end position="208"/>
    </location>
</feature>
<dbReference type="EC" id="3.1.3.16" evidence="2"/>
<dbReference type="InterPro" id="IPR000387">
    <property type="entry name" value="Tyr_Pase_dom"/>
</dbReference>
<dbReference type="InterPro" id="IPR020422">
    <property type="entry name" value="TYR_PHOSPHATASE_DUAL_dom"/>
</dbReference>
<dbReference type="InterPro" id="IPR000340">
    <property type="entry name" value="Dual-sp_phosphatase_cat-dom"/>
</dbReference>
<dbReference type="GO" id="GO:0005737">
    <property type="term" value="C:cytoplasm"/>
    <property type="evidence" value="ECO:0007669"/>
    <property type="project" value="TreeGrafter"/>
</dbReference>
<dbReference type="PRINTS" id="PR01908">
    <property type="entry name" value="ADSPHPHTASE"/>
</dbReference>
<evidence type="ECO:0000313" key="10">
    <source>
        <dbReference type="EMBL" id="CAF1608404.1"/>
    </source>
</evidence>
<evidence type="ECO:0000256" key="7">
    <source>
        <dbReference type="PIRSR" id="PIRSR620405-1"/>
    </source>
</evidence>
<evidence type="ECO:0000256" key="4">
    <source>
        <dbReference type="ARBA" id="ARBA00022912"/>
    </source>
</evidence>
<dbReference type="EMBL" id="CAJNOR010006995">
    <property type="protein sequence ID" value="CAF1608404.1"/>
    <property type="molecule type" value="Genomic_DNA"/>
</dbReference>
<feature type="domain" description="Tyrosine specific protein phosphatases" evidence="9">
    <location>
        <begin position="128"/>
        <end position="187"/>
    </location>
</feature>
<dbReference type="PANTHER" id="PTHR45682">
    <property type="entry name" value="AGAP008228-PA"/>
    <property type="match status" value="1"/>
</dbReference>
<proteinExistence type="inferred from homology"/>
<dbReference type="PRINTS" id="PR01909">
    <property type="entry name" value="ADSPHPHTASEA"/>
</dbReference>
<dbReference type="InterPro" id="IPR029021">
    <property type="entry name" value="Prot-tyrosine_phosphatase-like"/>
</dbReference>
<dbReference type="AlphaFoldDB" id="A0A816BJA3"/>
<dbReference type="PROSITE" id="PS50056">
    <property type="entry name" value="TYR_PHOSPHATASE_2"/>
    <property type="match status" value="1"/>
</dbReference>
<dbReference type="Proteomes" id="UP000663828">
    <property type="component" value="Unassembled WGS sequence"/>
</dbReference>
<protein>
    <recommendedName>
        <fullName evidence="2">protein-serine/threonine phosphatase</fullName>
        <ecNumber evidence="2">3.1.3.16</ecNumber>
    </recommendedName>
</protein>
<evidence type="ECO:0000259" key="9">
    <source>
        <dbReference type="PROSITE" id="PS50056"/>
    </source>
</evidence>
<evidence type="ECO:0000313" key="11">
    <source>
        <dbReference type="Proteomes" id="UP000663828"/>
    </source>
</evidence>
<dbReference type="Gene3D" id="3.90.190.10">
    <property type="entry name" value="Protein tyrosine phosphatase superfamily"/>
    <property type="match status" value="1"/>
</dbReference>
<dbReference type="SMART" id="SM00195">
    <property type="entry name" value="DSPc"/>
    <property type="match status" value="1"/>
</dbReference>
<keyword evidence="4" id="KW-0904">Protein phosphatase</keyword>